<dbReference type="AlphaFoldDB" id="A0A8T1XNW1"/>
<dbReference type="EMBL" id="JAEFBK010000012">
    <property type="protein sequence ID" value="KAG7543539.1"/>
    <property type="molecule type" value="Genomic_DNA"/>
</dbReference>
<gene>
    <name evidence="2" type="ORF">ISN45_Aa07g034470</name>
    <name evidence="1" type="ORF">ISN45_Aa08g006820</name>
</gene>
<dbReference type="Proteomes" id="UP000694240">
    <property type="component" value="Chromosome 12"/>
</dbReference>
<comment type="caution">
    <text evidence="1">The sequence shown here is derived from an EMBL/GenBank/DDBJ whole genome shotgun (WGS) entry which is preliminary data.</text>
</comment>
<evidence type="ECO:0000313" key="2">
    <source>
        <dbReference type="EMBL" id="KAG7543539.1"/>
    </source>
</evidence>
<organism evidence="1 3">
    <name type="scientific">Arabidopsis thaliana x Arabidopsis arenosa</name>
    <dbReference type="NCBI Taxonomy" id="1240361"/>
    <lineage>
        <taxon>Eukaryota</taxon>
        <taxon>Viridiplantae</taxon>
        <taxon>Streptophyta</taxon>
        <taxon>Embryophyta</taxon>
        <taxon>Tracheophyta</taxon>
        <taxon>Spermatophyta</taxon>
        <taxon>Magnoliopsida</taxon>
        <taxon>eudicotyledons</taxon>
        <taxon>Gunneridae</taxon>
        <taxon>Pentapetalae</taxon>
        <taxon>rosids</taxon>
        <taxon>malvids</taxon>
        <taxon>Brassicales</taxon>
        <taxon>Brassicaceae</taxon>
        <taxon>Camelineae</taxon>
        <taxon>Arabidopsis</taxon>
    </lineage>
</organism>
<proteinExistence type="predicted"/>
<sequence length="43" mass="4902">MIYRRFTYDGGFFTGKSISPMAKDDDGNLSFAHLTRVLLRVFG</sequence>
<keyword evidence="3" id="KW-1185">Reference proteome</keyword>
<dbReference type="Proteomes" id="UP000694240">
    <property type="component" value="Chromosome 13"/>
</dbReference>
<reference evidence="1 3" key="1">
    <citation type="submission" date="2020-12" db="EMBL/GenBank/DDBJ databases">
        <title>Concerted genomic and epigenomic changes stabilize Arabidopsis allopolyploids.</title>
        <authorList>
            <person name="Chen Z."/>
        </authorList>
    </citation>
    <scope>NUCLEOTIDE SEQUENCE [LARGE SCALE GENOMIC DNA]</scope>
    <source>
        <strain evidence="1">Allo738</strain>
        <tissue evidence="1">Leaf</tissue>
    </source>
</reference>
<dbReference type="EMBL" id="JAEFBK010000013">
    <property type="protein sequence ID" value="KAG7533041.1"/>
    <property type="molecule type" value="Genomic_DNA"/>
</dbReference>
<evidence type="ECO:0000313" key="1">
    <source>
        <dbReference type="EMBL" id="KAG7533041.1"/>
    </source>
</evidence>
<name>A0A8T1XNW1_9BRAS</name>
<accession>A0A8T1XNW1</accession>
<evidence type="ECO:0000313" key="3">
    <source>
        <dbReference type="Proteomes" id="UP000694240"/>
    </source>
</evidence>
<protein>
    <submittedName>
        <fullName evidence="1">Uncharacterized protein</fullName>
    </submittedName>
</protein>